<dbReference type="Proteomes" id="UP000029672">
    <property type="component" value="Chromosome"/>
</dbReference>
<dbReference type="HOGENOM" id="CLU_269783_0_0_6"/>
<reference evidence="2 3" key="1">
    <citation type="submission" date="2014-10" db="EMBL/GenBank/DDBJ databases">
        <title>Whole genome sequence of Francisella endociliophora strain FSC1006, isolated from a laboratory culture of the marine ciliate Euplotes raikovi.</title>
        <authorList>
            <person name="Granberg M."/>
            <person name="Backman S."/>
            <person name="Lundmark E."/>
            <person name="Nilsson E."/>
            <person name="Karlsson E."/>
            <person name="Thelaus J."/>
            <person name="Ohrman C."/>
            <person name="Larkeryd A."/>
            <person name="Stenberg P."/>
        </authorList>
    </citation>
    <scope>NUCLEOTIDE SEQUENCE [LARGE SCALE GENOMIC DNA]</scope>
    <source>
        <strain evidence="2 3">FSC1006</strain>
    </source>
</reference>
<dbReference type="EMBL" id="CP009574">
    <property type="protein sequence ID" value="AIT09006.1"/>
    <property type="molecule type" value="Genomic_DNA"/>
</dbReference>
<proteinExistence type="predicted"/>
<dbReference type="RefSeq" id="WP_040008328.1">
    <property type="nucleotide sequence ID" value="NZ_CP009574.1"/>
</dbReference>
<dbReference type="OrthoDB" id="5606102at2"/>
<evidence type="ECO:0000313" key="3">
    <source>
        <dbReference type="Proteomes" id="UP000029672"/>
    </source>
</evidence>
<name>A0A097EN63_9GAMM</name>
<sequence>MAKVFNTRPDDWADKDKSGAKSQSSVSEYKSGKVQKNIVSDDSIVQEELAEGKKKKLISSSKVEEISKGNIYNTYEDDTKIYQQSKSAKETFHAKDYKSETKQETTTIQAKSRVETIMADSTTISDNILTETGSGKHTITATKNINLKSNKATISTDKLNVKSAGFRVTAKNQTEKAPFKNINAGSIKYNIGSKMVIDGDMTKSSFRLQEYQVKQAEYKHPDDNADDIYYIGDVIYSPKQAKLYFVPTNLVRDIFNSQAKYLNKSKTNSIYRNNFAKRQVANRFDTTADLEQTLLANKEYIHISFVRSGICMLDQSVLDSMSIADIDFDKDKHLDGDTYLINWGAIGGDLESKVKGLGFKGGYQFANQQAVNNGIEHLQNLSETNINRWLDIGKTTQSSMLYMGLMLAGRYNFKQLAETYARLPYKPDLIADIDYDNEKAITHKSYQHQVDEEYGVFELVATEEYVDSQVLLSQKVKVAVKDNKYVLEGENHDQYPTAKDNQIVDGILHWSRAANTKNNKKIEKLNLGRLKIKDLQSKQLTKPYQIDYKDDKWLIYADSKYLFSTHNKDQDYPEGDALIFDATVGERYSLEKFYYYQEARQEFELDETIIAKIVKQMLGRRGNYQALVDTYAVPNDEEIKKYLENLQENGKTVSIQVVLEELEKAPDELILALVPQSVGQLLYLLNNPSKASQEAIENSIELSERVLKMCIKLLSTFRTRKGYLTALKHYQPLNEYDEVDPVKSVEHLWNREEDMLSIEDSSLQRKINGLYNKINSEEMTLKLRKDRDLFYKHEYLEITPATTMFTRDAEDIVHDLKEEDQEDTSQPLTDLPDKDASVLCELVYEKRFLETASKSKNVPLANLIYNSDKKTLSPLAKEKFIFSDDMLFALETFPSYYQPILKKYKLVTTSNQYASIIDSQYGLNPNTVDYYGIAIANAKDKSNKGIYVVTRGTDTVENWGSDARMALQHAVPLNTTVFCMKAGIYFADCLLRNLNLQIENIGFTGHSLGGAIVQAQAMYFVSYPKYSKLKLSPCKTFEGYGIKSSVDGVFNFDCYQDSYGVNFVLTCPAEAVSDTVKVVTTPITIFTDNKMEKQIKDNYVTYQAQLDHGLLTNFIRRGDLVANIATLVGEPKMIETDRYVAASTNYDFAFHLMKNYKYQGYSPDGSLQLTEFSHANVDSLLKANPSNEKQAEIERYNKVFSGMNGFKVLS</sequence>
<protein>
    <submittedName>
        <fullName evidence="2">Uncharacterized protein</fullName>
    </submittedName>
</protein>
<accession>A0A097EN63</accession>
<evidence type="ECO:0000313" key="2">
    <source>
        <dbReference type="EMBL" id="AIT09006.1"/>
    </source>
</evidence>
<dbReference type="InterPro" id="IPR029058">
    <property type="entry name" value="AB_hydrolase_fold"/>
</dbReference>
<dbReference type="KEGG" id="frf:LO80_02780"/>
<keyword evidence="3" id="KW-1185">Reference proteome</keyword>
<dbReference type="Gene3D" id="3.40.50.1820">
    <property type="entry name" value="alpha/beta hydrolase"/>
    <property type="match status" value="1"/>
</dbReference>
<feature type="region of interest" description="Disordered" evidence="1">
    <location>
        <begin position="1"/>
        <end position="34"/>
    </location>
</feature>
<dbReference type="SUPFAM" id="SSF53474">
    <property type="entry name" value="alpha/beta-Hydrolases"/>
    <property type="match status" value="1"/>
</dbReference>
<dbReference type="STRING" id="1547445.LO80_02780"/>
<organism evidence="2 3">
    <name type="scientific">Candidatus Francisella endociliophora</name>
    <dbReference type="NCBI Taxonomy" id="653937"/>
    <lineage>
        <taxon>Bacteria</taxon>
        <taxon>Pseudomonadati</taxon>
        <taxon>Pseudomonadota</taxon>
        <taxon>Gammaproteobacteria</taxon>
        <taxon>Thiotrichales</taxon>
        <taxon>Francisellaceae</taxon>
        <taxon>Francisella</taxon>
    </lineage>
</organism>
<dbReference type="AlphaFoldDB" id="A0A097EN63"/>
<evidence type="ECO:0000256" key="1">
    <source>
        <dbReference type="SAM" id="MobiDB-lite"/>
    </source>
</evidence>
<gene>
    <name evidence="2" type="ORF">LO80_02780</name>
</gene>
<feature type="compositionally biased region" description="Basic and acidic residues" evidence="1">
    <location>
        <begin position="8"/>
        <end position="19"/>
    </location>
</feature>